<sequence>SLVLHLGKFISPEDSLTNVLPGVSSGAQEENYLELLSPLRTTTEAVSGATPGAICGHVALTGEVHSRAYVYSRDSAARAMACLKEDISSTLRIRLELLAEEEEAAAEEAVGTTGGVQFKDISLPRRIWLRWLDDVLLGDYLFQGDDAQVAFENRAALFGIEAMLPNNETIVFTEGEICPAANSKASWNPITNTSAQSPSSKTLQTCSKQGSEPANSWKAITGLALLVALLALLLFGSQGL</sequence>
<feature type="non-terminal residue" evidence="6">
    <location>
        <position position="1"/>
    </location>
</feature>
<comment type="caution">
    <text evidence="6">The sequence shown here is derived from an EMBL/GenBank/DDBJ whole genome shotgun (WGS) entry which is preliminary data.</text>
</comment>
<keyword evidence="5" id="KW-0472">Membrane</keyword>
<dbReference type="GO" id="GO:0016020">
    <property type="term" value="C:membrane"/>
    <property type="evidence" value="ECO:0007669"/>
    <property type="project" value="UniProtKB-SubCell"/>
</dbReference>
<dbReference type="GO" id="GO:0008104">
    <property type="term" value="P:intracellular protein localization"/>
    <property type="evidence" value="ECO:0007669"/>
    <property type="project" value="TreeGrafter"/>
</dbReference>
<gene>
    <name evidence="6" type="ORF">CYMTET_50151</name>
</gene>
<dbReference type="PANTHER" id="PTHR33966">
    <property type="entry name" value="PROTEIN ODR-4 HOMOLOG"/>
    <property type="match status" value="1"/>
</dbReference>
<proteinExistence type="inferred from homology"/>
<keyword evidence="3" id="KW-0812">Transmembrane</keyword>
<evidence type="ECO:0000256" key="4">
    <source>
        <dbReference type="ARBA" id="ARBA00022989"/>
    </source>
</evidence>
<reference evidence="6 7" key="1">
    <citation type="journal article" date="2015" name="Genome Biol. Evol.">
        <title>Comparative Genomics of a Bacterivorous Green Alga Reveals Evolutionary Causalities and Consequences of Phago-Mixotrophic Mode of Nutrition.</title>
        <authorList>
            <person name="Burns J.A."/>
            <person name="Paasch A."/>
            <person name="Narechania A."/>
            <person name="Kim E."/>
        </authorList>
    </citation>
    <scope>NUCLEOTIDE SEQUENCE [LARGE SCALE GENOMIC DNA]</scope>
    <source>
        <strain evidence="6 7">PLY_AMNH</strain>
    </source>
</reference>
<evidence type="ECO:0000313" key="6">
    <source>
        <dbReference type="EMBL" id="KAK3239961.1"/>
    </source>
</evidence>
<dbReference type="Pfam" id="PF14778">
    <property type="entry name" value="ODR4-like"/>
    <property type="match status" value="1"/>
</dbReference>
<dbReference type="GO" id="GO:0012505">
    <property type="term" value="C:endomembrane system"/>
    <property type="evidence" value="ECO:0007669"/>
    <property type="project" value="TreeGrafter"/>
</dbReference>
<comment type="similarity">
    <text evidence="2">Belongs to the ODR-4 family.</text>
</comment>
<evidence type="ECO:0000256" key="5">
    <source>
        <dbReference type="ARBA" id="ARBA00023136"/>
    </source>
</evidence>
<dbReference type="Proteomes" id="UP001190700">
    <property type="component" value="Unassembled WGS sequence"/>
</dbReference>
<organism evidence="6 7">
    <name type="scientific">Cymbomonas tetramitiformis</name>
    <dbReference type="NCBI Taxonomy" id="36881"/>
    <lineage>
        <taxon>Eukaryota</taxon>
        <taxon>Viridiplantae</taxon>
        <taxon>Chlorophyta</taxon>
        <taxon>Pyramimonadophyceae</taxon>
        <taxon>Pyramimonadales</taxon>
        <taxon>Pyramimonadaceae</taxon>
        <taxon>Cymbomonas</taxon>
    </lineage>
</organism>
<dbReference type="AlphaFoldDB" id="A0AAE0ETF0"/>
<accession>A0AAE0ETF0</accession>
<dbReference type="PANTHER" id="PTHR33966:SF1">
    <property type="entry name" value="PROTEIN ODR-4 HOMOLOG"/>
    <property type="match status" value="1"/>
</dbReference>
<keyword evidence="4" id="KW-1133">Transmembrane helix</keyword>
<dbReference type="InterPro" id="IPR029454">
    <property type="entry name" value="ODR-4-like"/>
</dbReference>
<keyword evidence="7" id="KW-1185">Reference proteome</keyword>
<comment type="subcellular location">
    <subcellularLocation>
        <location evidence="1">Membrane</location>
    </subcellularLocation>
</comment>
<protein>
    <submittedName>
        <fullName evidence="6">Uncharacterized protein</fullName>
    </submittedName>
</protein>
<evidence type="ECO:0000256" key="2">
    <source>
        <dbReference type="ARBA" id="ARBA00010131"/>
    </source>
</evidence>
<dbReference type="EMBL" id="LGRX02033774">
    <property type="protein sequence ID" value="KAK3239961.1"/>
    <property type="molecule type" value="Genomic_DNA"/>
</dbReference>
<name>A0AAE0ETF0_9CHLO</name>
<evidence type="ECO:0000313" key="7">
    <source>
        <dbReference type="Proteomes" id="UP001190700"/>
    </source>
</evidence>
<evidence type="ECO:0000256" key="3">
    <source>
        <dbReference type="ARBA" id="ARBA00022692"/>
    </source>
</evidence>
<evidence type="ECO:0000256" key="1">
    <source>
        <dbReference type="ARBA" id="ARBA00004370"/>
    </source>
</evidence>